<protein>
    <recommendedName>
        <fullName evidence="3">Transcriptional regulator, AlpA family</fullName>
    </recommendedName>
</protein>
<reference evidence="1 2" key="1">
    <citation type="submission" date="2016-10" db="EMBL/GenBank/DDBJ databases">
        <authorList>
            <person name="de Groot N.N."/>
        </authorList>
    </citation>
    <scope>NUCLEOTIDE SEQUENCE [LARGE SCALE GENOMIC DNA]</scope>
    <source>
        <strain evidence="1 2">DSM 17890</strain>
    </source>
</reference>
<evidence type="ECO:0008006" key="3">
    <source>
        <dbReference type="Google" id="ProtNLM"/>
    </source>
</evidence>
<accession>A0A1H2RPC1</accession>
<dbReference type="RefSeq" id="WP_092679471.1">
    <property type="nucleotide sequence ID" value="NZ_FNMZ01000001.1"/>
</dbReference>
<evidence type="ECO:0000313" key="2">
    <source>
        <dbReference type="Proteomes" id="UP000199118"/>
    </source>
</evidence>
<keyword evidence="2" id="KW-1185">Reference proteome</keyword>
<dbReference type="Proteomes" id="UP000199118">
    <property type="component" value="Unassembled WGS sequence"/>
</dbReference>
<organism evidence="1 2">
    <name type="scientific">Albimonas donghaensis</name>
    <dbReference type="NCBI Taxonomy" id="356660"/>
    <lineage>
        <taxon>Bacteria</taxon>
        <taxon>Pseudomonadati</taxon>
        <taxon>Pseudomonadota</taxon>
        <taxon>Alphaproteobacteria</taxon>
        <taxon>Rhodobacterales</taxon>
        <taxon>Paracoccaceae</taxon>
        <taxon>Albimonas</taxon>
    </lineage>
</organism>
<sequence>MNLLVQRKRLLSRDEIEAEYGITRRWLELAAHRGDGPPMRKISRRMVRYERSEFEAWLGASRVD</sequence>
<dbReference type="EMBL" id="FNMZ01000001">
    <property type="protein sequence ID" value="SDW21125.1"/>
    <property type="molecule type" value="Genomic_DNA"/>
</dbReference>
<evidence type="ECO:0000313" key="1">
    <source>
        <dbReference type="EMBL" id="SDW21125.1"/>
    </source>
</evidence>
<proteinExistence type="predicted"/>
<name>A0A1H2RPC1_9RHOB</name>
<gene>
    <name evidence="1" type="ORF">SAMN05444336_101420</name>
</gene>
<dbReference type="OrthoDB" id="9806994at2"/>
<dbReference type="AlphaFoldDB" id="A0A1H2RPC1"/>